<dbReference type="SUPFAM" id="SSF54786">
    <property type="entry name" value="YcfA/nrd intein domain"/>
    <property type="match status" value="1"/>
</dbReference>
<proteinExistence type="predicted"/>
<dbReference type="Proteomes" id="UP000178812">
    <property type="component" value="Unassembled WGS sequence"/>
</dbReference>
<dbReference type="Gene3D" id="3.30.920.30">
    <property type="entry name" value="Hypothetical protein"/>
    <property type="match status" value="1"/>
</dbReference>
<organism evidence="1 2">
    <name type="scientific">Candidatus Woesebacteria bacterium GWB1_43_5</name>
    <dbReference type="NCBI Taxonomy" id="1802474"/>
    <lineage>
        <taxon>Bacteria</taxon>
        <taxon>Candidatus Woeseibacteriota</taxon>
    </lineage>
</organism>
<dbReference type="InterPro" id="IPR038570">
    <property type="entry name" value="HicA_sf"/>
</dbReference>
<dbReference type="EMBL" id="MGFM01000038">
    <property type="protein sequence ID" value="OGM05410.1"/>
    <property type="molecule type" value="Genomic_DNA"/>
</dbReference>
<gene>
    <name evidence="1" type="ORF">A2125_00500</name>
</gene>
<sequence>MTFYNFGSRELCKCLVKLSFWENPQRGSSHTKFTLKQSKIKGVRPFIIVIMGRKKYDPHTARSYIRQIKNLGSSEEEIEKNL</sequence>
<dbReference type="AlphaFoldDB" id="A0A1F7WRJ8"/>
<evidence type="ECO:0000313" key="1">
    <source>
        <dbReference type="EMBL" id="OGM05410.1"/>
    </source>
</evidence>
<evidence type="ECO:0000313" key="2">
    <source>
        <dbReference type="Proteomes" id="UP000178812"/>
    </source>
</evidence>
<accession>A0A1F7WRJ8</accession>
<protein>
    <submittedName>
        <fullName evidence="1">Uncharacterized protein</fullName>
    </submittedName>
</protein>
<comment type="caution">
    <text evidence="1">The sequence shown here is derived from an EMBL/GenBank/DDBJ whole genome shotgun (WGS) entry which is preliminary data.</text>
</comment>
<name>A0A1F7WRJ8_9BACT</name>
<reference evidence="1 2" key="1">
    <citation type="journal article" date="2016" name="Nat. Commun.">
        <title>Thousands of microbial genomes shed light on interconnected biogeochemical processes in an aquifer system.</title>
        <authorList>
            <person name="Anantharaman K."/>
            <person name="Brown C.T."/>
            <person name="Hug L.A."/>
            <person name="Sharon I."/>
            <person name="Castelle C.J."/>
            <person name="Probst A.J."/>
            <person name="Thomas B.C."/>
            <person name="Singh A."/>
            <person name="Wilkins M.J."/>
            <person name="Karaoz U."/>
            <person name="Brodie E.L."/>
            <person name="Williams K.H."/>
            <person name="Hubbard S.S."/>
            <person name="Banfield J.F."/>
        </authorList>
    </citation>
    <scope>NUCLEOTIDE SEQUENCE [LARGE SCALE GENOMIC DNA]</scope>
</reference>